<comment type="similarity">
    <text evidence="2">Belongs to the snRNP Sm proteins family.</text>
</comment>
<keyword evidence="5" id="KW-0694">RNA-binding</keyword>
<dbReference type="SUPFAM" id="SSF50182">
    <property type="entry name" value="Sm-like ribonucleoproteins"/>
    <property type="match status" value="1"/>
</dbReference>
<dbReference type="Pfam" id="PF01423">
    <property type="entry name" value="LSM"/>
    <property type="match status" value="1"/>
</dbReference>
<evidence type="ECO:0000256" key="2">
    <source>
        <dbReference type="ARBA" id="ARBA00006850"/>
    </source>
</evidence>
<dbReference type="GO" id="GO:0120115">
    <property type="term" value="C:Lsm2-8 complex"/>
    <property type="evidence" value="ECO:0007669"/>
    <property type="project" value="UniProtKB-ARBA"/>
</dbReference>
<evidence type="ECO:0000259" key="10">
    <source>
        <dbReference type="PROSITE" id="PS52002"/>
    </source>
</evidence>
<dbReference type="GO" id="GO:0000398">
    <property type="term" value="P:mRNA splicing, via spliceosome"/>
    <property type="evidence" value="ECO:0007669"/>
    <property type="project" value="InterPro"/>
</dbReference>
<dbReference type="Gene3D" id="2.30.30.100">
    <property type="match status" value="1"/>
</dbReference>
<keyword evidence="8" id="KW-0687">Ribonucleoprotein</keyword>
<comment type="subcellular location">
    <subcellularLocation>
        <location evidence="1">Nucleus</location>
    </subcellularLocation>
</comment>
<keyword evidence="12" id="KW-1185">Reference proteome</keyword>
<dbReference type="GO" id="GO:0005681">
    <property type="term" value="C:spliceosomal complex"/>
    <property type="evidence" value="ECO:0007669"/>
    <property type="project" value="UniProtKB-KW"/>
</dbReference>
<dbReference type="CDD" id="cd01730">
    <property type="entry name" value="LSm3"/>
    <property type="match status" value="1"/>
</dbReference>
<dbReference type="Proteomes" id="UP001472866">
    <property type="component" value="Chromosome 18"/>
</dbReference>
<name>A0AAX4PN32_9CHLO</name>
<evidence type="ECO:0000256" key="1">
    <source>
        <dbReference type="ARBA" id="ARBA00004123"/>
    </source>
</evidence>
<keyword evidence="4" id="KW-0747">Spliceosome</keyword>
<dbReference type="InterPro" id="IPR040002">
    <property type="entry name" value="Sm-like_LSM3"/>
</dbReference>
<keyword evidence="7" id="KW-0539">Nucleus</keyword>
<evidence type="ECO:0000256" key="9">
    <source>
        <dbReference type="ARBA" id="ARBA00054684"/>
    </source>
</evidence>
<comment type="function">
    <text evidence="9">Component of LSM protein complexes, which are involved in RNA processing. Component of the cytoplasmic LSM1-LSM7 complex which is involved in mRNA degradation by promoting decapping and leading to accurate 5'-3' mRNA decay. The cytoplasmic LSM1-LSM7 complex regulates developmental gene expression by the decapping of specific development-related transcripts. Component of the nuclear LSM2-LSM8 complex which is involved splicing nuclear mRNAs. LSM2-LSM8 binds directly to the U6 small nuclear RNAs (snRNAs) and is essential for accurate splicing of selected development-related mRNAs through the stabilization of the spliceosomal U6 snRNA. Plays a critical role in the regulation of development-related gene expression.</text>
</comment>
<proteinExistence type="inferred from homology"/>
<protein>
    <submittedName>
        <fullName evidence="11">U6 snRNA-associated Sm-like protein LSm3</fullName>
    </submittedName>
</protein>
<evidence type="ECO:0000313" key="11">
    <source>
        <dbReference type="EMBL" id="WZN67138.1"/>
    </source>
</evidence>
<evidence type="ECO:0000313" key="12">
    <source>
        <dbReference type="Proteomes" id="UP001472866"/>
    </source>
</evidence>
<evidence type="ECO:0000256" key="8">
    <source>
        <dbReference type="ARBA" id="ARBA00023274"/>
    </source>
</evidence>
<evidence type="ECO:0000256" key="4">
    <source>
        <dbReference type="ARBA" id="ARBA00022728"/>
    </source>
</evidence>
<dbReference type="InterPro" id="IPR034105">
    <property type="entry name" value="Lsm3"/>
</dbReference>
<accession>A0AAX4PN32</accession>
<evidence type="ECO:0000256" key="3">
    <source>
        <dbReference type="ARBA" id="ARBA00022664"/>
    </source>
</evidence>
<dbReference type="InterPro" id="IPR010920">
    <property type="entry name" value="LSM_dom_sf"/>
</dbReference>
<feature type="domain" description="Sm" evidence="10">
    <location>
        <begin position="19"/>
        <end position="104"/>
    </location>
</feature>
<dbReference type="FunFam" id="2.30.30.100:FF:000007">
    <property type="entry name" value="U6 snRNA-associated Sm-like protein LSm3"/>
    <property type="match status" value="1"/>
</dbReference>
<keyword evidence="3" id="KW-0507">mRNA processing</keyword>
<dbReference type="InterPro" id="IPR047575">
    <property type="entry name" value="Sm"/>
</dbReference>
<dbReference type="EMBL" id="CP151518">
    <property type="protein sequence ID" value="WZN67138.1"/>
    <property type="molecule type" value="Genomic_DNA"/>
</dbReference>
<gene>
    <name evidence="11" type="ORF">HKI87_18g87100</name>
</gene>
<dbReference type="PANTHER" id="PTHR13110">
    <property type="entry name" value="U6 SNRNA-ASSOCIATED SM-LIKE PROTEIN LSM3"/>
    <property type="match status" value="1"/>
</dbReference>
<organism evidence="11 12">
    <name type="scientific">Chloropicon roscoffensis</name>
    <dbReference type="NCBI Taxonomy" id="1461544"/>
    <lineage>
        <taxon>Eukaryota</taxon>
        <taxon>Viridiplantae</taxon>
        <taxon>Chlorophyta</taxon>
        <taxon>Chloropicophyceae</taxon>
        <taxon>Chloropicales</taxon>
        <taxon>Chloropicaceae</taxon>
        <taxon>Chloropicon</taxon>
    </lineage>
</organism>
<dbReference type="PROSITE" id="PS52002">
    <property type="entry name" value="SM"/>
    <property type="match status" value="1"/>
</dbReference>
<sequence>MAAVEQQNQAAEEDVAVKEPLDLIRLSLDETVYIKLKGDREIQGRLHAYDQHLNMILGEVEETVNYYEIDDETYEETLKSEKRSKPFLFVRGDVVILISPSLRQ</sequence>
<evidence type="ECO:0000256" key="6">
    <source>
        <dbReference type="ARBA" id="ARBA00023187"/>
    </source>
</evidence>
<keyword evidence="6" id="KW-0508">mRNA splicing</keyword>
<reference evidence="11 12" key="1">
    <citation type="submission" date="2024-03" db="EMBL/GenBank/DDBJ databases">
        <title>Complete genome sequence of the green alga Chloropicon roscoffensis RCC1871.</title>
        <authorList>
            <person name="Lemieux C."/>
            <person name="Pombert J.-F."/>
            <person name="Otis C."/>
            <person name="Turmel M."/>
        </authorList>
    </citation>
    <scope>NUCLEOTIDE SEQUENCE [LARGE SCALE GENOMIC DNA]</scope>
    <source>
        <strain evidence="11 12">RCC1871</strain>
    </source>
</reference>
<dbReference type="AlphaFoldDB" id="A0AAX4PN32"/>
<evidence type="ECO:0000256" key="7">
    <source>
        <dbReference type="ARBA" id="ARBA00023242"/>
    </source>
</evidence>
<dbReference type="GO" id="GO:0003723">
    <property type="term" value="F:RNA binding"/>
    <property type="evidence" value="ECO:0007669"/>
    <property type="project" value="UniProtKB-KW"/>
</dbReference>
<evidence type="ECO:0000256" key="5">
    <source>
        <dbReference type="ARBA" id="ARBA00022884"/>
    </source>
</evidence>
<dbReference type="InterPro" id="IPR001163">
    <property type="entry name" value="Sm_dom_euk/arc"/>
</dbReference>
<dbReference type="SMART" id="SM00651">
    <property type="entry name" value="Sm"/>
    <property type="match status" value="1"/>
</dbReference>